<evidence type="ECO:0000256" key="2">
    <source>
        <dbReference type="ARBA" id="ARBA00009121"/>
    </source>
</evidence>
<name>A0A8C9I3J8_9PRIM</name>
<keyword evidence="5" id="KW-0146">Chitin degradation</keyword>
<keyword evidence="12" id="KW-1185">Reference proteome</keyword>
<protein>
    <recommendedName>
        <fullName evidence="3">chitinase</fullName>
        <ecNumber evidence="3">3.2.1.14</ecNumber>
    </recommendedName>
</protein>
<evidence type="ECO:0000256" key="8">
    <source>
        <dbReference type="SAM" id="MobiDB-lite"/>
    </source>
</evidence>
<dbReference type="PROSITE" id="PS50940">
    <property type="entry name" value="CHIT_BIND_II"/>
    <property type="match status" value="1"/>
</dbReference>
<evidence type="ECO:0000256" key="4">
    <source>
        <dbReference type="ARBA" id="ARBA00022669"/>
    </source>
</evidence>
<comment type="catalytic activity">
    <reaction evidence="1">
        <text>Random endo-hydrolysis of N-acetyl-beta-D-glucosaminide (1-&gt;4)-beta-linkages in chitin and chitodextrins.</text>
        <dbReference type="EC" id="3.2.1.14"/>
    </reaction>
</comment>
<keyword evidence="7" id="KW-0119">Carbohydrate metabolism</keyword>
<dbReference type="PANTHER" id="PTHR11177">
    <property type="entry name" value="CHITINASE"/>
    <property type="match status" value="1"/>
</dbReference>
<dbReference type="SMART" id="SM00494">
    <property type="entry name" value="ChtBD2"/>
    <property type="match status" value="1"/>
</dbReference>
<evidence type="ECO:0000256" key="1">
    <source>
        <dbReference type="ARBA" id="ARBA00000822"/>
    </source>
</evidence>
<feature type="domain" description="Chitin-binding type-2" evidence="9">
    <location>
        <begin position="235"/>
        <end position="284"/>
    </location>
</feature>
<dbReference type="GO" id="GO:0005576">
    <property type="term" value="C:extracellular region"/>
    <property type="evidence" value="ECO:0007669"/>
    <property type="project" value="InterPro"/>
</dbReference>
<reference evidence="11" key="1">
    <citation type="submission" date="2025-08" db="UniProtKB">
        <authorList>
            <consortium name="Ensembl"/>
        </authorList>
    </citation>
    <scope>IDENTIFICATION</scope>
</reference>
<sequence>MHEAFEPESTRSKKPRWLISAAVSAGKGTTGTAYQIPKMSRYMDLISVMTCGLRGSWGGFIGEDTPVSGPNDQGDYENFNMDYAVNSWKSQGAPAEKLMVSFGAYAHIFTLTNPANHGLDAPTSGPGTDGPYTQEAGTLAYLEFCSFLKGATEVWNDPWEVPYAYKGNQFGGAMVWAIDLDDFTGTFCGPGKYPLMNALQSALDVSAPQEKTRAPPSLTSNKASSRSSSSPGGGSGFCTGKSNGLYPSPTSKRAFYNCADEHTYEEACQEGLVFDTSCSCCNWA</sequence>
<dbReference type="Gene3D" id="3.10.50.10">
    <property type="match status" value="1"/>
</dbReference>
<dbReference type="InterPro" id="IPR050314">
    <property type="entry name" value="Glycosyl_Hydrlase_18"/>
</dbReference>
<evidence type="ECO:0000256" key="3">
    <source>
        <dbReference type="ARBA" id="ARBA00012729"/>
    </source>
</evidence>
<keyword evidence="7" id="KW-0624">Polysaccharide degradation</keyword>
<dbReference type="InterPro" id="IPR002557">
    <property type="entry name" value="Chitin-bd_dom"/>
</dbReference>
<dbReference type="SUPFAM" id="SSF51445">
    <property type="entry name" value="(Trans)glycosidases"/>
    <property type="match status" value="1"/>
</dbReference>
<dbReference type="InterPro" id="IPR036508">
    <property type="entry name" value="Chitin-bd_dom_sf"/>
</dbReference>
<proteinExistence type="inferred from homology"/>
<dbReference type="GO" id="GO:0000272">
    <property type="term" value="P:polysaccharide catabolic process"/>
    <property type="evidence" value="ECO:0007669"/>
    <property type="project" value="UniProtKB-KW"/>
</dbReference>
<accession>A0A8C9I3J8</accession>
<dbReference type="GO" id="GO:0006032">
    <property type="term" value="P:chitin catabolic process"/>
    <property type="evidence" value="ECO:0007669"/>
    <property type="project" value="UniProtKB-KW"/>
</dbReference>
<dbReference type="GO" id="GO:0008061">
    <property type="term" value="F:chitin binding"/>
    <property type="evidence" value="ECO:0007669"/>
    <property type="project" value="UniProtKB-KW"/>
</dbReference>
<feature type="region of interest" description="Disordered" evidence="8">
    <location>
        <begin position="206"/>
        <end position="234"/>
    </location>
</feature>
<dbReference type="Pfam" id="PF00704">
    <property type="entry name" value="Glyco_hydro_18"/>
    <property type="match status" value="1"/>
</dbReference>
<evidence type="ECO:0000256" key="5">
    <source>
        <dbReference type="ARBA" id="ARBA00023024"/>
    </source>
</evidence>
<keyword evidence="4" id="KW-0147">Chitin-binding</keyword>
<dbReference type="Pfam" id="PF01607">
    <property type="entry name" value="CBM_14"/>
    <property type="match status" value="1"/>
</dbReference>
<dbReference type="EC" id="3.2.1.14" evidence="3"/>
<dbReference type="InterPro" id="IPR029070">
    <property type="entry name" value="Chitinase_insertion_sf"/>
</dbReference>
<dbReference type="GO" id="GO:0008843">
    <property type="term" value="F:endochitinase activity"/>
    <property type="evidence" value="ECO:0007669"/>
    <property type="project" value="UniProtKB-EC"/>
</dbReference>
<dbReference type="Proteomes" id="UP000694416">
    <property type="component" value="Unplaced"/>
</dbReference>
<organism evidence="11 12">
    <name type="scientific">Piliocolobus tephrosceles</name>
    <name type="common">Ugandan red Colobus</name>
    <dbReference type="NCBI Taxonomy" id="591936"/>
    <lineage>
        <taxon>Eukaryota</taxon>
        <taxon>Metazoa</taxon>
        <taxon>Chordata</taxon>
        <taxon>Craniata</taxon>
        <taxon>Vertebrata</taxon>
        <taxon>Euteleostomi</taxon>
        <taxon>Mammalia</taxon>
        <taxon>Eutheria</taxon>
        <taxon>Euarchontoglires</taxon>
        <taxon>Primates</taxon>
        <taxon>Haplorrhini</taxon>
        <taxon>Catarrhini</taxon>
        <taxon>Cercopithecidae</taxon>
        <taxon>Colobinae</taxon>
        <taxon>Piliocolobus</taxon>
    </lineage>
</organism>
<evidence type="ECO:0000313" key="12">
    <source>
        <dbReference type="Proteomes" id="UP000694416"/>
    </source>
</evidence>
<dbReference type="PANTHER" id="PTHR11177:SF405">
    <property type="entry name" value="CHITINASE"/>
    <property type="match status" value="1"/>
</dbReference>
<comment type="similarity">
    <text evidence="2">Belongs to the glycosyl hydrolase 18 family. Chitinase class II subfamily.</text>
</comment>
<dbReference type="InterPro" id="IPR001223">
    <property type="entry name" value="Glyco_hydro18_cat"/>
</dbReference>
<evidence type="ECO:0000256" key="7">
    <source>
        <dbReference type="ARBA" id="ARBA00023326"/>
    </source>
</evidence>
<dbReference type="InterPro" id="IPR017853">
    <property type="entry name" value="GH"/>
</dbReference>
<feature type="compositionally biased region" description="Low complexity" evidence="8">
    <location>
        <begin position="217"/>
        <end position="230"/>
    </location>
</feature>
<evidence type="ECO:0000259" key="10">
    <source>
        <dbReference type="PROSITE" id="PS51910"/>
    </source>
</evidence>
<dbReference type="InterPro" id="IPR011583">
    <property type="entry name" value="Chitinase_II/V-like_cat"/>
</dbReference>
<evidence type="ECO:0000256" key="6">
    <source>
        <dbReference type="ARBA" id="ARBA00023157"/>
    </source>
</evidence>
<evidence type="ECO:0000259" key="9">
    <source>
        <dbReference type="PROSITE" id="PS50940"/>
    </source>
</evidence>
<reference evidence="11" key="2">
    <citation type="submission" date="2025-09" db="UniProtKB">
        <authorList>
            <consortium name="Ensembl"/>
        </authorList>
    </citation>
    <scope>IDENTIFICATION</scope>
</reference>
<feature type="domain" description="GH18" evidence="10">
    <location>
        <begin position="1"/>
        <end position="206"/>
    </location>
</feature>
<dbReference type="SUPFAM" id="SSF54556">
    <property type="entry name" value="Chitinase insertion domain"/>
    <property type="match status" value="1"/>
</dbReference>
<dbReference type="Gene3D" id="3.20.20.80">
    <property type="entry name" value="Glycosidases"/>
    <property type="match status" value="2"/>
</dbReference>
<keyword evidence="6" id="KW-1015">Disulfide bond</keyword>
<dbReference type="FunFam" id="3.10.50.10:FF:000001">
    <property type="entry name" value="Chitinase 3-like 1"/>
    <property type="match status" value="1"/>
</dbReference>
<dbReference type="PROSITE" id="PS51910">
    <property type="entry name" value="GH18_2"/>
    <property type="match status" value="1"/>
</dbReference>
<dbReference type="SUPFAM" id="SSF57625">
    <property type="entry name" value="Invertebrate chitin-binding proteins"/>
    <property type="match status" value="1"/>
</dbReference>
<evidence type="ECO:0000313" key="11">
    <source>
        <dbReference type="Ensembl" id="ENSPTEP00000028554.1"/>
    </source>
</evidence>
<dbReference type="AlphaFoldDB" id="A0A8C9I3J8"/>
<dbReference type="SMART" id="SM00636">
    <property type="entry name" value="Glyco_18"/>
    <property type="match status" value="1"/>
</dbReference>
<dbReference type="Ensembl" id="ENSPTET00000039838.1">
    <property type="protein sequence ID" value="ENSPTEP00000028554.1"/>
    <property type="gene ID" value="ENSPTEG00000028179.1"/>
</dbReference>